<reference evidence="1" key="1">
    <citation type="submission" date="2021-05" db="EMBL/GenBank/DDBJ databases">
        <authorList>
            <person name="Scholz U."/>
            <person name="Mascher M."/>
            <person name="Fiebig A."/>
        </authorList>
    </citation>
    <scope>NUCLEOTIDE SEQUENCE [LARGE SCALE GENOMIC DNA]</scope>
</reference>
<accession>A0ACD5Y590</accession>
<protein>
    <submittedName>
        <fullName evidence="1">Uncharacterized protein</fullName>
    </submittedName>
</protein>
<sequence>MIVKLINNKWKVTYFIPEHNHPMVVKPSLSKYLISYKGIPADEKAFLKCLHYCNLETGRMMTVMSSFYGTKAFVPYAPKDITNLRTSFRSEIRNGTCVRQLLTSQR</sequence>
<reference evidence="1" key="2">
    <citation type="submission" date="2025-09" db="UniProtKB">
        <authorList>
            <consortium name="EnsemblPlants"/>
        </authorList>
    </citation>
    <scope>IDENTIFICATION</scope>
</reference>
<dbReference type="Proteomes" id="UP001732700">
    <property type="component" value="Chromosome 5C"/>
</dbReference>
<keyword evidence="2" id="KW-1185">Reference proteome</keyword>
<proteinExistence type="predicted"/>
<dbReference type="EnsemblPlants" id="AVESA.00010b.r2.5CG0907810.1">
    <property type="protein sequence ID" value="AVESA.00010b.r2.5CG0907810.1.CDS"/>
    <property type="gene ID" value="AVESA.00010b.r2.5CG0907810"/>
</dbReference>
<evidence type="ECO:0000313" key="2">
    <source>
        <dbReference type="Proteomes" id="UP001732700"/>
    </source>
</evidence>
<name>A0ACD5Y590_AVESA</name>
<organism evidence="1 2">
    <name type="scientific">Avena sativa</name>
    <name type="common">Oat</name>
    <dbReference type="NCBI Taxonomy" id="4498"/>
    <lineage>
        <taxon>Eukaryota</taxon>
        <taxon>Viridiplantae</taxon>
        <taxon>Streptophyta</taxon>
        <taxon>Embryophyta</taxon>
        <taxon>Tracheophyta</taxon>
        <taxon>Spermatophyta</taxon>
        <taxon>Magnoliopsida</taxon>
        <taxon>Liliopsida</taxon>
        <taxon>Poales</taxon>
        <taxon>Poaceae</taxon>
        <taxon>BOP clade</taxon>
        <taxon>Pooideae</taxon>
        <taxon>Poodae</taxon>
        <taxon>Poeae</taxon>
        <taxon>Poeae Chloroplast Group 1 (Aveneae type)</taxon>
        <taxon>Aveninae</taxon>
        <taxon>Avena</taxon>
    </lineage>
</organism>
<evidence type="ECO:0000313" key="1">
    <source>
        <dbReference type="EnsemblPlants" id="AVESA.00010b.r2.5CG0907810.1.CDS"/>
    </source>
</evidence>